<protein>
    <submittedName>
        <fullName evidence="1">Uncharacterized protein</fullName>
    </submittedName>
</protein>
<keyword evidence="2" id="KW-1185">Reference proteome</keyword>
<comment type="caution">
    <text evidence="1">The sequence shown here is derived from an EMBL/GenBank/DDBJ whole genome shotgun (WGS) entry which is preliminary data.</text>
</comment>
<organism evidence="1 2">
    <name type="scientific">Salibacterium salarium</name>
    <dbReference type="NCBI Taxonomy" id="284579"/>
    <lineage>
        <taxon>Bacteria</taxon>
        <taxon>Bacillati</taxon>
        <taxon>Bacillota</taxon>
        <taxon>Bacilli</taxon>
        <taxon>Bacillales</taxon>
        <taxon>Bacillaceae</taxon>
    </lineage>
</organism>
<evidence type="ECO:0000313" key="1">
    <source>
        <dbReference type="EMBL" id="RSL35217.1"/>
    </source>
</evidence>
<dbReference type="RefSeq" id="WP_125553630.1">
    <property type="nucleotide sequence ID" value="NZ_RBVX01000001.1"/>
</dbReference>
<dbReference type="AlphaFoldDB" id="A0A3R9WWS0"/>
<dbReference type="EMBL" id="RBVX01000001">
    <property type="protein sequence ID" value="RSL35217.1"/>
    <property type="molecule type" value="Genomic_DNA"/>
</dbReference>
<sequence>MNENDKKLDEKYENMTEKEREERIEELLKINEKQQEIMKKQKQGYPKLEMKDGKIVVDINDPKQRKIWDE</sequence>
<proteinExistence type="predicted"/>
<evidence type="ECO:0000313" key="2">
    <source>
        <dbReference type="Proteomes" id="UP000275076"/>
    </source>
</evidence>
<accession>A0A3R9WWS0</accession>
<name>A0A3R9WWS0_9BACI</name>
<reference evidence="1 2" key="1">
    <citation type="submission" date="2018-10" db="EMBL/GenBank/DDBJ databases">
        <title>Draft genome sequence of Bacillus salarius IM0101, isolated from a hypersaline soil in Inner Mongolia, China.</title>
        <authorList>
            <person name="Yamprayoonswat W."/>
            <person name="Boonvisut S."/>
            <person name="Jumpathong W."/>
            <person name="Sittihan S."/>
            <person name="Ruangsuj P."/>
            <person name="Wanthongcharoen S."/>
            <person name="Thongpramul N."/>
            <person name="Pimmason S."/>
            <person name="Yu B."/>
            <person name="Yasawong M."/>
        </authorList>
    </citation>
    <scope>NUCLEOTIDE SEQUENCE [LARGE SCALE GENOMIC DNA]</scope>
    <source>
        <strain evidence="1 2">IM0101</strain>
    </source>
</reference>
<dbReference type="Proteomes" id="UP000275076">
    <property type="component" value="Unassembled WGS sequence"/>
</dbReference>
<gene>
    <name evidence="1" type="ORF">D7Z54_01185</name>
</gene>